<keyword evidence="4" id="KW-0805">Transcription regulation</keyword>
<keyword evidence="3" id="KW-0694">RNA-binding</keyword>
<gene>
    <name evidence="7" type="primary">nusB</name>
    <name evidence="7" type="ORF">NBRC110019_27490</name>
</gene>
<keyword evidence="5" id="KW-0804">Transcription</keyword>
<evidence type="ECO:0000259" key="6">
    <source>
        <dbReference type="Pfam" id="PF01029"/>
    </source>
</evidence>
<reference evidence="7" key="1">
    <citation type="submission" date="2022-07" db="EMBL/GenBank/DDBJ databases">
        <title>Taxonomy of Novel Oxalotrophic and Methylotrophic Bacteria.</title>
        <authorList>
            <person name="Sahin N."/>
            <person name="Tani A."/>
        </authorList>
    </citation>
    <scope>NUCLEOTIDE SEQUENCE</scope>
    <source>
        <strain evidence="7">AM327</strain>
    </source>
</reference>
<organism evidence="7 8">
    <name type="scientific">Neptunitalea chrysea</name>
    <dbReference type="NCBI Taxonomy" id="1647581"/>
    <lineage>
        <taxon>Bacteria</taxon>
        <taxon>Pseudomonadati</taxon>
        <taxon>Bacteroidota</taxon>
        <taxon>Flavobacteriia</taxon>
        <taxon>Flavobacteriales</taxon>
        <taxon>Flavobacteriaceae</taxon>
        <taxon>Neptunitalea</taxon>
    </lineage>
</organism>
<dbReference type="GO" id="GO:0006353">
    <property type="term" value="P:DNA-templated transcription termination"/>
    <property type="evidence" value="ECO:0007669"/>
    <property type="project" value="InterPro"/>
</dbReference>
<keyword evidence="8" id="KW-1185">Reference proteome</keyword>
<accession>A0A9W6EWU8</accession>
<evidence type="ECO:0000256" key="5">
    <source>
        <dbReference type="ARBA" id="ARBA00023163"/>
    </source>
</evidence>
<dbReference type="Proteomes" id="UP001143545">
    <property type="component" value="Unassembled WGS sequence"/>
</dbReference>
<dbReference type="PANTHER" id="PTHR11078">
    <property type="entry name" value="N UTILIZATION SUBSTANCE PROTEIN B-RELATED"/>
    <property type="match status" value="1"/>
</dbReference>
<dbReference type="NCBIfam" id="TIGR01951">
    <property type="entry name" value="nusB"/>
    <property type="match status" value="1"/>
</dbReference>
<dbReference type="GO" id="GO:0031564">
    <property type="term" value="P:transcription antitermination"/>
    <property type="evidence" value="ECO:0007669"/>
    <property type="project" value="UniProtKB-KW"/>
</dbReference>
<dbReference type="Gene3D" id="1.10.940.10">
    <property type="entry name" value="NusB-like"/>
    <property type="match status" value="1"/>
</dbReference>
<sequence>MQSLYALAQSNQINLEKEERFLLTSMDNMYSLYLTLINLMVEIQKMAASQLDMSQKKYLATAEDKNPNKKFVYNEVLTMLVNNELLQDAIEERKLNNWYLDDEYVKIIYKDILNSELYKDYMKEKVSTFKEDKQFIIDVYKEIIAPNEKLYEYIEDHKLTWIDDLPAVNTIFLKFLRKLKNNEHPQSYFLPRLFKDEDDKNFGVDLLKKTVLNDEKLQEQINGKTPNWDTDRIADVDNILLKMAICEFLKFPSIPVKVSINEYLEVAKEYSTPKSSIFINGILDKVVKDFEQSKQLNKVGRGLL</sequence>
<dbReference type="AlphaFoldDB" id="A0A9W6EWU8"/>
<evidence type="ECO:0000256" key="1">
    <source>
        <dbReference type="ARBA" id="ARBA00005952"/>
    </source>
</evidence>
<evidence type="ECO:0000256" key="2">
    <source>
        <dbReference type="ARBA" id="ARBA00022814"/>
    </source>
</evidence>
<dbReference type="GO" id="GO:0005829">
    <property type="term" value="C:cytosol"/>
    <property type="evidence" value="ECO:0007669"/>
    <property type="project" value="TreeGrafter"/>
</dbReference>
<evidence type="ECO:0000256" key="3">
    <source>
        <dbReference type="ARBA" id="ARBA00022884"/>
    </source>
</evidence>
<dbReference type="InterPro" id="IPR011605">
    <property type="entry name" value="NusB_fam"/>
</dbReference>
<evidence type="ECO:0000256" key="4">
    <source>
        <dbReference type="ARBA" id="ARBA00023015"/>
    </source>
</evidence>
<dbReference type="PANTHER" id="PTHR11078:SF3">
    <property type="entry name" value="ANTITERMINATION NUSB DOMAIN-CONTAINING PROTEIN"/>
    <property type="match status" value="1"/>
</dbReference>
<dbReference type="GO" id="GO:0003723">
    <property type="term" value="F:RNA binding"/>
    <property type="evidence" value="ECO:0007669"/>
    <property type="project" value="UniProtKB-KW"/>
</dbReference>
<dbReference type="EMBL" id="BRVP01000022">
    <property type="protein sequence ID" value="GLB53708.1"/>
    <property type="molecule type" value="Genomic_DNA"/>
</dbReference>
<keyword evidence="2" id="KW-0889">Transcription antitermination</keyword>
<comment type="caution">
    <text evidence="7">The sequence shown here is derived from an EMBL/GenBank/DDBJ whole genome shotgun (WGS) entry which is preliminary data.</text>
</comment>
<dbReference type="InterPro" id="IPR035926">
    <property type="entry name" value="NusB-like_sf"/>
</dbReference>
<proteinExistence type="inferred from homology"/>
<protein>
    <submittedName>
        <fullName evidence="7">N utilization substance protein B</fullName>
    </submittedName>
</protein>
<evidence type="ECO:0000313" key="7">
    <source>
        <dbReference type="EMBL" id="GLB53708.1"/>
    </source>
</evidence>
<dbReference type="Pfam" id="PF01029">
    <property type="entry name" value="NusB"/>
    <property type="match status" value="1"/>
</dbReference>
<evidence type="ECO:0000313" key="8">
    <source>
        <dbReference type="Proteomes" id="UP001143545"/>
    </source>
</evidence>
<comment type="similarity">
    <text evidence="1">Belongs to the NusB family.</text>
</comment>
<dbReference type="SUPFAM" id="SSF48013">
    <property type="entry name" value="NusB-like"/>
    <property type="match status" value="1"/>
</dbReference>
<dbReference type="InterPro" id="IPR006027">
    <property type="entry name" value="NusB_RsmB_TIM44"/>
</dbReference>
<name>A0A9W6EWU8_9FLAO</name>
<feature type="domain" description="NusB/RsmB/TIM44" evidence="6">
    <location>
        <begin position="195"/>
        <end position="288"/>
    </location>
</feature>